<reference evidence="10" key="1">
    <citation type="submission" date="2022-11" db="EMBL/GenBank/DDBJ databases">
        <title>Robbsia betulipollinis sp. nov., isolated from pollen of birch (Betula pendula).</title>
        <authorList>
            <person name="Shi H."/>
            <person name="Ambika Manirajan B."/>
            <person name="Ratering S."/>
            <person name="Geissler-Plaum R."/>
            <person name="Schnell S."/>
        </authorList>
    </citation>
    <scope>NUCLEOTIDE SEQUENCE</scope>
    <source>
        <strain evidence="10">Bb-Pol-6</strain>
    </source>
</reference>
<accession>A0ABT3ZHL3</accession>
<dbReference type="Gene3D" id="2.60.98.20">
    <property type="entry name" value="Flagellar hook protein FlgE"/>
    <property type="match status" value="1"/>
</dbReference>
<evidence type="ECO:0000259" key="9">
    <source>
        <dbReference type="Pfam" id="PF22692"/>
    </source>
</evidence>
<dbReference type="NCBIfam" id="TIGR03506">
    <property type="entry name" value="FlgEFG_subfam"/>
    <property type="match status" value="1"/>
</dbReference>
<feature type="domain" description="Flagellar basal-body/hook protein C-terminal" evidence="7">
    <location>
        <begin position="371"/>
        <end position="415"/>
    </location>
</feature>
<dbReference type="Pfam" id="PF06429">
    <property type="entry name" value="Flg_bbr_C"/>
    <property type="match status" value="1"/>
</dbReference>
<dbReference type="PANTHER" id="PTHR30435:SF1">
    <property type="entry name" value="FLAGELLAR HOOK PROTEIN FLGE"/>
    <property type="match status" value="1"/>
</dbReference>
<feature type="domain" description="Flagellar hook protein FlgE D2" evidence="8">
    <location>
        <begin position="162"/>
        <end position="296"/>
    </location>
</feature>
<evidence type="ECO:0000256" key="5">
    <source>
        <dbReference type="RuleBase" id="RU362116"/>
    </source>
</evidence>
<dbReference type="InterPro" id="IPR037925">
    <property type="entry name" value="FlgE/F/G-like"/>
</dbReference>
<evidence type="ECO:0000256" key="1">
    <source>
        <dbReference type="ARBA" id="ARBA00004117"/>
    </source>
</evidence>
<dbReference type="Proteomes" id="UP001082899">
    <property type="component" value="Unassembled WGS sequence"/>
</dbReference>
<dbReference type="EMBL" id="JAPMXC010000001">
    <property type="protein sequence ID" value="MCY0386014.1"/>
    <property type="molecule type" value="Genomic_DNA"/>
</dbReference>
<dbReference type="SUPFAM" id="SSF117143">
    <property type="entry name" value="Flagellar hook protein flgE"/>
    <property type="match status" value="1"/>
</dbReference>
<keyword evidence="10" id="KW-0282">Flagellum</keyword>
<comment type="caution">
    <text evidence="10">The sequence shown here is derived from an EMBL/GenBank/DDBJ whole genome shotgun (WGS) entry which is preliminary data.</text>
</comment>
<evidence type="ECO:0000313" key="11">
    <source>
        <dbReference type="Proteomes" id="UP001082899"/>
    </source>
</evidence>
<dbReference type="PANTHER" id="PTHR30435">
    <property type="entry name" value="FLAGELLAR PROTEIN"/>
    <property type="match status" value="1"/>
</dbReference>
<dbReference type="InterPro" id="IPR019776">
    <property type="entry name" value="Flagellar_basal_body_rod_CS"/>
</dbReference>
<organism evidence="10 11">
    <name type="scientific">Robbsia betulipollinis</name>
    <dbReference type="NCBI Taxonomy" id="2981849"/>
    <lineage>
        <taxon>Bacteria</taxon>
        <taxon>Pseudomonadati</taxon>
        <taxon>Pseudomonadota</taxon>
        <taxon>Betaproteobacteria</taxon>
        <taxon>Burkholderiales</taxon>
        <taxon>Burkholderiaceae</taxon>
        <taxon>Robbsia</taxon>
    </lineage>
</organism>
<name>A0ABT3ZHL3_9BURK</name>
<dbReference type="Pfam" id="PF07559">
    <property type="entry name" value="FlgE_D2"/>
    <property type="match status" value="1"/>
</dbReference>
<keyword evidence="10" id="KW-0969">Cilium</keyword>
<dbReference type="InterPro" id="IPR053967">
    <property type="entry name" value="LlgE_F_G-like_D1"/>
</dbReference>
<sequence length="415" mass="42183">MAYSQALSGLSAASSDLDVIGNNISNANTVGYKQSGAQFAALYATAMHTSMNNGPGIGTSVSKITEKFTQGTISETGQTLDMAINGNGFFQTANAAGAKSYTRNGQFSLDAGGKIVNAQGLNLMGYAADAKGVLNTSAPVPLSIPSGSIPPSMSTKVNSEANLNASSKPPAEKPFNASNTATYNNATTAQIFDSLGNAHTLNMYYVKEPATNGQPSSWNVYGSMDGAPVGYSAGSAPKTIAQLSFDQSGKVVGNGLSNITLSMPKGATASQPIKLDLSKTTQFGSDFAATSVTSDGCSAGSLSSFSIDNSGKLMGTYSNGQSATLGQVSLASFANEGGLVNLGNNVFAESASSGQPQVGVAGTGALGNLKSGATEASNVDLTSSLVDLITAQRYYQANAQTIKTQQSVDQTLMNL</sequence>
<comment type="subcellular location">
    <subcellularLocation>
        <location evidence="1 5">Bacterial flagellum basal body</location>
    </subcellularLocation>
</comment>
<evidence type="ECO:0000256" key="2">
    <source>
        <dbReference type="ARBA" id="ARBA00009677"/>
    </source>
</evidence>
<dbReference type="InterPro" id="IPR001444">
    <property type="entry name" value="Flag_bb_rod_N"/>
</dbReference>
<dbReference type="RefSeq" id="WP_267845217.1">
    <property type="nucleotide sequence ID" value="NZ_JAPMXC010000001.1"/>
</dbReference>
<dbReference type="Pfam" id="PF00460">
    <property type="entry name" value="Flg_bb_rod"/>
    <property type="match status" value="1"/>
</dbReference>
<keyword evidence="11" id="KW-1185">Reference proteome</keyword>
<evidence type="ECO:0000259" key="8">
    <source>
        <dbReference type="Pfam" id="PF07559"/>
    </source>
</evidence>
<dbReference type="InterPro" id="IPR020013">
    <property type="entry name" value="Flagellar_FlgE/F/G"/>
</dbReference>
<keyword evidence="10" id="KW-0966">Cell projection</keyword>
<evidence type="ECO:0000259" key="6">
    <source>
        <dbReference type="Pfam" id="PF00460"/>
    </source>
</evidence>
<comment type="similarity">
    <text evidence="2 5">Belongs to the flagella basal body rod proteins family.</text>
</comment>
<feature type="domain" description="Flagellar hook protein FlgE/F/G-like D1" evidence="9">
    <location>
        <begin position="83"/>
        <end position="145"/>
    </location>
</feature>
<evidence type="ECO:0000259" key="7">
    <source>
        <dbReference type="Pfam" id="PF06429"/>
    </source>
</evidence>
<evidence type="ECO:0000256" key="3">
    <source>
        <dbReference type="ARBA" id="ARBA00019015"/>
    </source>
</evidence>
<keyword evidence="4 5" id="KW-0975">Bacterial flagellum</keyword>
<dbReference type="InterPro" id="IPR011491">
    <property type="entry name" value="FlgE_D2"/>
</dbReference>
<dbReference type="PROSITE" id="PS00588">
    <property type="entry name" value="FLAGELLA_BB_ROD"/>
    <property type="match status" value="1"/>
</dbReference>
<proteinExistence type="inferred from homology"/>
<gene>
    <name evidence="10" type="primary">flgE</name>
    <name evidence="10" type="ORF">OVY01_01885</name>
</gene>
<protein>
    <recommendedName>
        <fullName evidence="3 5">Flagellar hook protein FlgE</fullName>
    </recommendedName>
</protein>
<dbReference type="Pfam" id="PF22692">
    <property type="entry name" value="LlgE_F_G_D1"/>
    <property type="match status" value="1"/>
</dbReference>
<dbReference type="InterPro" id="IPR037058">
    <property type="entry name" value="Falgellar_hook_FlgE_sf"/>
</dbReference>
<evidence type="ECO:0000313" key="10">
    <source>
        <dbReference type="EMBL" id="MCY0386014.1"/>
    </source>
</evidence>
<evidence type="ECO:0000256" key="4">
    <source>
        <dbReference type="ARBA" id="ARBA00023143"/>
    </source>
</evidence>
<dbReference type="NCBIfam" id="NF004238">
    <property type="entry name" value="PRK05682.1-1"/>
    <property type="match status" value="1"/>
</dbReference>
<feature type="domain" description="Flagellar basal body rod protein N-terminal" evidence="6">
    <location>
        <begin position="6"/>
        <end position="33"/>
    </location>
</feature>
<dbReference type="InterPro" id="IPR010930">
    <property type="entry name" value="Flg_bb/hook_C_dom"/>
</dbReference>
<comment type="function">
    <text evidence="5">A flexible structure which links the flagellar filament to the drive apparatus in the basal body.</text>
</comment>